<dbReference type="PANTHER" id="PTHR43156">
    <property type="entry name" value="STAGE II SPORULATION PROTEIN E-RELATED"/>
    <property type="match status" value="1"/>
</dbReference>
<organism evidence="4 5">
    <name type="scientific">Actinospica durhamensis</name>
    <dbReference type="NCBI Taxonomy" id="1508375"/>
    <lineage>
        <taxon>Bacteria</taxon>
        <taxon>Bacillati</taxon>
        <taxon>Actinomycetota</taxon>
        <taxon>Actinomycetes</taxon>
        <taxon>Catenulisporales</taxon>
        <taxon>Actinospicaceae</taxon>
        <taxon>Actinospica</taxon>
    </lineage>
</organism>
<dbReference type="InterPro" id="IPR052016">
    <property type="entry name" value="Bact_Sigma-Reg"/>
</dbReference>
<dbReference type="SMART" id="SM00331">
    <property type="entry name" value="PP2C_SIG"/>
    <property type="match status" value="1"/>
</dbReference>
<dbReference type="PANTHER" id="PTHR43156:SF2">
    <property type="entry name" value="STAGE II SPORULATION PROTEIN E"/>
    <property type="match status" value="1"/>
</dbReference>
<evidence type="ECO:0000256" key="1">
    <source>
        <dbReference type="ARBA" id="ARBA00022801"/>
    </source>
</evidence>
<keyword evidence="2" id="KW-1133">Transmembrane helix</keyword>
<feature type="transmembrane region" description="Helical" evidence="2">
    <location>
        <begin position="66"/>
        <end position="92"/>
    </location>
</feature>
<protein>
    <submittedName>
        <fullName evidence="4">Serine/threonine-protein phosphatase</fullName>
    </submittedName>
</protein>
<reference evidence="4" key="1">
    <citation type="submission" date="2021-04" db="EMBL/GenBank/DDBJ databases">
        <title>Genome based classification of Actinospica acidithermotolerans sp. nov., an actinobacterium isolated from an Indonesian hot spring.</title>
        <authorList>
            <person name="Kusuma A.B."/>
            <person name="Putra K.E."/>
            <person name="Nafisah S."/>
            <person name="Loh J."/>
            <person name="Nouioui I."/>
            <person name="Goodfellow M."/>
        </authorList>
    </citation>
    <scope>NUCLEOTIDE SEQUENCE</scope>
    <source>
        <strain evidence="4">CSCA 57</strain>
    </source>
</reference>
<dbReference type="RefSeq" id="WP_212529279.1">
    <property type="nucleotide sequence ID" value="NZ_JAGSOG010000069.1"/>
</dbReference>
<feature type="transmembrane region" description="Helical" evidence="2">
    <location>
        <begin position="34"/>
        <end position="54"/>
    </location>
</feature>
<evidence type="ECO:0000313" key="4">
    <source>
        <dbReference type="EMBL" id="MBR7834762.1"/>
    </source>
</evidence>
<comment type="caution">
    <text evidence="4">The sequence shown here is derived from an EMBL/GenBank/DDBJ whole genome shotgun (WGS) entry which is preliminary data.</text>
</comment>
<evidence type="ECO:0000256" key="2">
    <source>
        <dbReference type="SAM" id="Phobius"/>
    </source>
</evidence>
<dbReference type="SUPFAM" id="SSF81606">
    <property type="entry name" value="PP2C-like"/>
    <property type="match status" value="1"/>
</dbReference>
<dbReference type="EMBL" id="JAGSOG010000069">
    <property type="protein sequence ID" value="MBR7834762.1"/>
    <property type="molecule type" value="Genomic_DNA"/>
</dbReference>
<name>A0A941IR00_9ACTN</name>
<feature type="transmembrane region" description="Helical" evidence="2">
    <location>
        <begin position="104"/>
        <end position="122"/>
    </location>
</feature>
<dbReference type="GO" id="GO:0016791">
    <property type="term" value="F:phosphatase activity"/>
    <property type="evidence" value="ECO:0007669"/>
    <property type="project" value="TreeGrafter"/>
</dbReference>
<feature type="domain" description="PPM-type phosphatase" evidence="3">
    <location>
        <begin position="175"/>
        <end position="372"/>
    </location>
</feature>
<keyword evidence="1" id="KW-0378">Hydrolase</keyword>
<dbReference type="InterPro" id="IPR036457">
    <property type="entry name" value="PPM-type-like_dom_sf"/>
</dbReference>
<dbReference type="AlphaFoldDB" id="A0A941IR00"/>
<accession>A0A941IR00</accession>
<dbReference type="Gene3D" id="3.60.40.10">
    <property type="entry name" value="PPM-type phosphatase domain"/>
    <property type="match status" value="1"/>
</dbReference>
<keyword evidence="2" id="KW-0472">Membrane</keyword>
<keyword evidence="2" id="KW-0812">Transmembrane</keyword>
<evidence type="ECO:0000313" key="5">
    <source>
        <dbReference type="Proteomes" id="UP000675781"/>
    </source>
</evidence>
<dbReference type="Pfam" id="PF07228">
    <property type="entry name" value="SpoIIE"/>
    <property type="match status" value="1"/>
</dbReference>
<dbReference type="Proteomes" id="UP000675781">
    <property type="component" value="Unassembled WGS sequence"/>
</dbReference>
<sequence length="399" mass="42319">MPSLPTVHPRLAAHWSASRLGRFSDRLLDGDPAAGQPVLLGLLAVVGLLTWGSIEVPNWDPPSSLVFPVLIGGVLLGQVLQLLLYASVLAALVVDGFLREPFGVTPGTAVVLILLAATVLFTSRVRLRLGLRGHRAETLLLELSDRLQPAVTPGSELAGWSAAHALVPAGGARFSGDFLISCAPEYPGLHVALVDVSGKGSRAAGRALQLSGALRALLDAMPPDGFLEAANDHVFLRGWDEGFATAVHASLDPDTGRFEVYNAGHHPAARWRDRDQRWERLEEGGPALGLLAGERYAACEGVLEPGDALLLFTDGLVERPDESLEAGTGRLLEAAGSLLRDEWVLAPDAAARLVRTVAPHGGDDRAVLLLRRDPPHPLAQPPAARRDREVLGLADAAVR</sequence>
<gene>
    <name evidence="4" type="ORF">KDL01_15915</name>
</gene>
<proteinExistence type="predicted"/>
<evidence type="ECO:0000259" key="3">
    <source>
        <dbReference type="SMART" id="SM00331"/>
    </source>
</evidence>
<keyword evidence="5" id="KW-1185">Reference proteome</keyword>
<dbReference type="InterPro" id="IPR001932">
    <property type="entry name" value="PPM-type_phosphatase-like_dom"/>
</dbReference>